<proteinExistence type="predicted"/>
<feature type="domain" description="NADP-dependent oxidoreductase" evidence="1">
    <location>
        <begin position="38"/>
        <end position="217"/>
    </location>
</feature>
<reference evidence="2 3" key="1">
    <citation type="submission" date="2024-01" db="EMBL/GenBank/DDBJ databases">
        <title>A draft genome for the cacao thread blight pathogen Marasmiellus scandens.</title>
        <authorList>
            <person name="Baruah I.K."/>
            <person name="Leung J."/>
            <person name="Bukari Y."/>
            <person name="Amoako-Attah I."/>
            <person name="Meinhardt L.W."/>
            <person name="Bailey B.A."/>
            <person name="Cohen S.P."/>
        </authorList>
    </citation>
    <scope>NUCLEOTIDE SEQUENCE [LARGE SCALE GENOMIC DNA]</scope>
    <source>
        <strain evidence="2 3">GH-19</strain>
    </source>
</reference>
<dbReference type="InterPro" id="IPR023210">
    <property type="entry name" value="NADP_OxRdtase_dom"/>
</dbReference>
<dbReference type="PROSITE" id="PS00062">
    <property type="entry name" value="ALDOKETO_REDUCTASE_2"/>
    <property type="match status" value="1"/>
</dbReference>
<gene>
    <name evidence="2" type="ORF">VKT23_011463</name>
</gene>
<comment type="caution">
    <text evidence="2">The sequence shown here is derived from an EMBL/GenBank/DDBJ whole genome shotgun (WGS) entry which is preliminary data.</text>
</comment>
<dbReference type="InterPro" id="IPR036812">
    <property type="entry name" value="NAD(P)_OxRdtase_dom_sf"/>
</dbReference>
<sequence length="229" mass="25624">MTSSLEFNKCEWHLFDGTALTAISSMPTCIPGLEIPSIAFGTWRLGNGDSVVQQVIQAAAVGIRHFDTAQAYRNETEVGLALQYIMKETGLKRDEIFITTKWSALKGVGIKDSVEQSLKDLGVSYVDLYLIHHPRLPVPDIPSAWKEMEEVYRNGFAKAIGVSNFDVQDLATLLEVAAVKPAVNQILLHPYIYEQQQPIVKFAQEHGIVIEAYSVLKRVNHHRILLQSH</sequence>
<dbReference type="PRINTS" id="PR00069">
    <property type="entry name" value="ALDKETRDTASE"/>
</dbReference>
<dbReference type="Pfam" id="PF00248">
    <property type="entry name" value="Aldo_ket_red"/>
    <property type="match status" value="1"/>
</dbReference>
<dbReference type="PIRSF" id="PIRSF000097">
    <property type="entry name" value="AKR"/>
    <property type="match status" value="1"/>
</dbReference>
<evidence type="ECO:0000259" key="1">
    <source>
        <dbReference type="Pfam" id="PF00248"/>
    </source>
</evidence>
<name>A0ABR1J8B8_9AGAR</name>
<evidence type="ECO:0000313" key="3">
    <source>
        <dbReference type="Proteomes" id="UP001498398"/>
    </source>
</evidence>
<organism evidence="2 3">
    <name type="scientific">Marasmiellus scandens</name>
    <dbReference type="NCBI Taxonomy" id="2682957"/>
    <lineage>
        <taxon>Eukaryota</taxon>
        <taxon>Fungi</taxon>
        <taxon>Dikarya</taxon>
        <taxon>Basidiomycota</taxon>
        <taxon>Agaricomycotina</taxon>
        <taxon>Agaricomycetes</taxon>
        <taxon>Agaricomycetidae</taxon>
        <taxon>Agaricales</taxon>
        <taxon>Marasmiineae</taxon>
        <taxon>Omphalotaceae</taxon>
        <taxon>Marasmiellus</taxon>
    </lineage>
</organism>
<accession>A0ABR1J8B8</accession>
<evidence type="ECO:0000313" key="2">
    <source>
        <dbReference type="EMBL" id="KAK7453951.1"/>
    </source>
</evidence>
<dbReference type="Gene3D" id="3.20.20.100">
    <property type="entry name" value="NADP-dependent oxidoreductase domain"/>
    <property type="match status" value="1"/>
</dbReference>
<dbReference type="PANTHER" id="PTHR11732">
    <property type="entry name" value="ALDO/KETO REDUCTASE"/>
    <property type="match status" value="1"/>
</dbReference>
<dbReference type="EMBL" id="JBANRG010000025">
    <property type="protein sequence ID" value="KAK7453951.1"/>
    <property type="molecule type" value="Genomic_DNA"/>
</dbReference>
<dbReference type="SUPFAM" id="SSF51430">
    <property type="entry name" value="NAD(P)-linked oxidoreductase"/>
    <property type="match status" value="1"/>
</dbReference>
<dbReference type="Proteomes" id="UP001498398">
    <property type="component" value="Unassembled WGS sequence"/>
</dbReference>
<dbReference type="InterPro" id="IPR020471">
    <property type="entry name" value="AKR"/>
</dbReference>
<dbReference type="InterPro" id="IPR018170">
    <property type="entry name" value="Aldo/ket_reductase_CS"/>
</dbReference>
<protein>
    <recommendedName>
        <fullName evidence="1">NADP-dependent oxidoreductase domain-containing protein</fullName>
    </recommendedName>
</protein>
<keyword evidence="3" id="KW-1185">Reference proteome</keyword>